<evidence type="ECO:0000313" key="2">
    <source>
        <dbReference type="EMBL" id="KAJ1157084.1"/>
    </source>
</evidence>
<accession>A0AAV7S0R2</accession>
<feature type="compositionally biased region" description="Pro residues" evidence="1">
    <location>
        <begin position="41"/>
        <end position="50"/>
    </location>
</feature>
<sequence length="174" mass="18250">MSAPGSVARVLPGSSPIISTSPGSPAPVPDPQVKTGCSQGPPKPARPQGPLPTSALAPQRCTQSQLSIKGGEGRSGKASHGRLKGGTRASPGLTRQAIGRTQGESPRKAKRGSPTPALPQSRGRPRGPIHWRENPAQAEQREHPPWVAGQRVPISAQRPKSIASEPPPQLRERR</sequence>
<keyword evidence="3" id="KW-1185">Reference proteome</keyword>
<feature type="compositionally biased region" description="Low complexity" evidence="1">
    <location>
        <begin position="12"/>
        <end position="23"/>
    </location>
</feature>
<gene>
    <name evidence="2" type="ORF">NDU88_009799</name>
</gene>
<dbReference type="Proteomes" id="UP001066276">
    <property type="component" value="Chromosome 5"/>
</dbReference>
<evidence type="ECO:0000256" key="1">
    <source>
        <dbReference type="SAM" id="MobiDB-lite"/>
    </source>
</evidence>
<evidence type="ECO:0000313" key="3">
    <source>
        <dbReference type="Proteomes" id="UP001066276"/>
    </source>
</evidence>
<name>A0AAV7S0R2_PLEWA</name>
<feature type="compositionally biased region" description="Pro residues" evidence="1">
    <location>
        <begin position="165"/>
        <end position="174"/>
    </location>
</feature>
<organism evidence="2 3">
    <name type="scientific">Pleurodeles waltl</name>
    <name type="common">Iberian ribbed newt</name>
    <dbReference type="NCBI Taxonomy" id="8319"/>
    <lineage>
        <taxon>Eukaryota</taxon>
        <taxon>Metazoa</taxon>
        <taxon>Chordata</taxon>
        <taxon>Craniata</taxon>
        <taxon>Vertebrata</taxon>
        <taxon>Euteleostomi</taxon>
        <taxon>Amphibia</taxon>
        <taxon>Batrachia</taxon>
        <taxon>Caudata</taxon>
        <taxon>Salamandroidea</taxon>
        <taxon>Salamandridae</taxon>
        <taxon>Pleurodelinae</taxon>
        <taxon>Pleurodeles</taxon>
    </lineage>
</organism>
<comment type="caution">
    <text evidence="2">The sequence shown here is derived from an EMBL/GenBank/DDBJ whole genome shotgun (WGS) entry which is preliminary data.</text>
</comment>
<dbReference type="EMBL" id="JANPWB010000009">
    <property type="protein sequence ID" value="KAJ1157084.1"/>
    <property type="molecule type" value="Genomic_DNA"/>
</dbReference>
<feature type="region of interest" description="Disordered" evidence="1">
    <location>
        <begin position="1"/>
        <end position="174"/>
    </location>
</feature>
<reference evidence="2" key="1">
    <citation type="journal article" date="2022" name="bioRxiv">
        <title>Sequencing and chromosome-scale assembly of the giantPleurodeles waltlgenome.</title>
        <authorList>
            <person name="Brown T."/>
            <person name="Elewa A."/>
            <person name="Iarovenko S."/>
            <person name="Subramanian E."/>
            <person name="Araus A.J."/>
            <person name="Petzold A."/>
            <person name="Susuki M."/>
            <person name="Suzuki K.-i.T."/>
            <person name="Hayashi T."/>
            <person name="Toyoda A."/>
            <person name="Oliveira C."/>
            <person name="Osipova E."/>
            <person name="Leigh N.D."/>
            <person name="Simon A."/>
            <person name="Yun M.H."/>
        </authorList>
    </citation>
    <scope>NUCLEOTIDE SEQUENCE</scope>
    <source>
        <strain evidence="2">20211129_DDA</strain>
        <tissue evidence="2">Liver</tissue>
    </source>
</reference>
<dbReference type="AlphaFoldDB" id="A0AAV7S0R2"/>
<protein>
    <submittedName>
        <fullName evidence="2">Uncharacterized protein</fullName>
    </submittedName>
</protein>
<proteinExistence type="predicted"/>